<protein>
    <submittedName>
        <fullName evidence="8">Uncharacterized protein</fullName>
    </submittedName>
</protein>
<evidence type="ECO:0000256" key="7">
    <source>
        <dbReference type="ARBA" id="ARBA00023136"/>
    </source>
</evidence>
<reference evidence="8" key="1">
    <citation type="journal article" date="2015" name="Nature">
        <title>Complex archaea that bridge the gap between prokaryotes and eukaryotes.</title>
        <authorList>
            <person name="Spang A."/>
            <person name="Saw J.H."/>
            <person name="Jorgensen S.L."/>
            <person name="Zaremba-Niedzwiedzka K."/>
            <person name="Martijn J."/>
            <person name="Lind A.E."/>
            <person name="van Eijk R."/>
            <person name="Schleper C."/>
            <person name="Guy L."/>
            <person name="Ettema T.J."/>
        </authorList>
    </citation>
    <scope>NUCLEOTIDE SEQUENCE</scope>
</reference>
<evidence type="ECO:0000256" key="1">
    <source>
        <dbReference type="ARBA" id="ARBA00004167"/>
    </source>
</evidence>
<organism evidence="8">
    <name type="scientific">marine sediment metagenome</name>
    <dbReference type="NCBI Taxonomy" id="412755"/>
    <lineage>
        <taxon>unclassified sequences</taxon>
        <taxon>metagenomes</taxon>
        <taxon>ecological metagenomes</taxon>
    </lineage>
</organism>
<dbReference type="GO" id="GO:0015031">
    <property type="term" value="P:protein transport"/>
    <property type="evidence" value="ECO:0007669"/>
    <property type="project" value="UniProtKB-KW"/>
</dbReference>
<keyword evidence="5" id="KW-1133">Transmembrane helix</keyword>
<sequence>MERLSWYENVEQDNDFLIIGAGASLKDHIMPIKNFINDKKLISIGINKITEFIIPDYHLWTNNQRLHDQMNYISSKSKLILGIGIANNLIKKLNCNYIQVNYINGPLLRYKYMDGIIYGNLRTAGILAIVIAKIFGAKKIPELAKTLGKAKGDYEKAKIESEKDLPYKDVVKIEDDNRINICFEHMKISESVWLGKFYDLDYIIGSNNNELGFISKIEELK</sequence>
<keyword evidence="2" id="KW-0813">Transport</keyword>
<dbReference type="GO" id="GO:0016020">
    <property type="term" value="C:membrane"/>
    <property type="evidence" value="ECO:0007669"/>
    <property type="project" value="UniProtKB-ARBA"/>
</dbReference>
<dbReference type="EMBL" id="LAZR01043987">
    <property type="protein sequence ID" value="KKL05750.1"/>
    <property type="molecule type" value="Genomic_DNA"/>
</dbReference>
<gene>
    <name evidence="8" type="ORF">LCGC14_2602900</name>
</gene>
<comment type="subcellular location">
    <subcellularLocation>
        <location evidence="1">Membrane</location>
        <topology evidence="1">Single-pass membrane protein</topology>
    </subcellularLocation>
</comment>
<proteinExistence type="predicted"/>
<evidence type="ECO:0000256" key="4">
    <source>
        <dbReference type="ARBA" id="ARBA00022927"/>
    </source>
</evidence>
<keyword evidence="7" id="KW-0472">Membrane</keyword>
<dbReference type="Gene3D" id="1.20.5.3310">
    <property type="match status" value="1"/>
</dbReference>
<dbReference type="InterPro" id="IPR003369">
    <property type="entry name" value="TatA/B/E"/>
</dbReference>
<accession>A0A0F9A8I2</accession>
<keyword evidence="6" id="KW-0811">Translocation</keyword>
<keyword evidence="4" id="KW-0653">Protein transport</keyword>
<evidence type="ECO:0000256" key="5">
    <source>
        <dbReference type="ARBA" id="ARBA00022989"/>
    </source>
</evidence>
<evidence type="ECO:0000256" key="2">
    <source>
        <dbReference type="ARBA" id="ARBA00022448"/>
    </source>
</evidence>
<dbReference type="Pfam" id="PF02416">
    <property type="entry name" value="TatA_B_E"/>
    <property type="match status" value="1"/>
</dbReference>
<dbReference type="AlphaFoldDB" id="A0A0F9A8I2"/>
<evidence type="ECO:0000313" key="8">
    <source>
        <dbReference type="EMBL" id="KKL05750.1"/>
    </source>
</evidence>
<evidence type="ECO:0000256" key="6">
    <source>
        <dbReference type="ARBA" id="ARBA00023010"/>
    </source>
</evidence>
<name>A0A0F9A8I2_9ZZZZ</name>
<evidence type="ECO:0000256" key="3">
    <source>
        <dbReference type="ARBA" id="ARBA00022692"/>
    </source>
</evidence>
<comment type="caution">
    <text evidence="8">The sequence shown here is derived from an EMBL/GenBank/DDBJ whole genome shotgun (WGS) entry which is preliminary data.</text>
</comment>
<keyword evidence="3" id="KW-0812">Transmembrane</keyword>